<evidence type="ECO:0000313" key="2">
    <source>
        <dbReference type="Proteomes" id="UP000324176"/>
    </source>
</evidence>
<evidence type="ECO:0000313" key="1">
    <source>
        <dbReference type="EMBL" id="TYP87695.1"/>
    </source>
</evidence>
<protein>
    <submittedName>
        <fullName evidence="1">Uncharacterized protein</fullName>
    </submittedName>
</protein>
<comment type="caution">
    <text evidence="1">The sequence shown here is derived from an EMBL/GenBank/DDBJ whole genome shotgun (WGS) entry which is preliminary data.</text>
</comment>
<organism evidence="1 2">
    <name type="scientific">Nitrosomonas communis</name>
    <dbReference type="NCBI Taxonomy" id="44574"/>
    <lineage>
        <taxon>Bacteria</taxon>
        <taxon>Pseudomonadati</taxon>
        <taxon>Pseudomonadota</taxon>
        <taxon>Betaproteobacteria</taxon>
        <taxon>Nitrosomonadales</taxon>
        <taxon>Nitrosomonadaceae</taxon>
        <taxon>Nitrosomonas</taxon>
    </lineage>
</organism>
<reference evidence="1 2" key="1">
    <citation type="submission" date="2019-07" db="EMBL/GenBank/DDBJ databases">
        <title>Active sludge and wastewater microbial communities from Klosterneuburg, Austria.</title>
        <authorList>
            <person name="Wagner M."/>
        </authorList>
    </citation>
    <scope>NUCLEOTIDE SEQUENCE [LARGE SCALE GENOMIC DNA]</scope>
    <source>
        <strain evidence="1 2">Nm2</strain>
    </source>
</reference>
<accession>A0A5D3YBZ8</accession>
<dbReference type="Proteomes" id="UP000324176">
    <property type="component" value="Unassembled WGS sequence"/>
</dbReference>
<name>A0A5D3YBZ8_9PROT</name>
<dbReference type="EMBL" id="VNHT01000024">
    <property type="protein sequence ID" value="TYP87695.1"/>
    <property type="molecule type" value="Genomic_DNA"/>
</dbReference>
<dbReference type="AlphaFoldDB" id="A0A5D3YBZ8"/>
<proteinExistence type="predicted"/>
<gene>
    <name evidence="1" type="ORF">BCL69_102417</name>
</gene>
<sequence length="104" mass="11765">MAVPNKAQNSTKLSENLHSVGLLQAYQPERLSHVDFTLIISYQTWILTRTALFLSPAKIASTAETTRFKPSPSVSARSNAMRLTRKVLNHGFWFMEIEPRCVTD</sequence>